<name>A0A6G1ZLI4_9BACT</name>
<evidence type="ECO:0000256" key="1">
    <source>
        <dbReference type="SAM" id="MobiDB-lite"/>
    </source>
</evidence>
<feature type="compositionally biased region" description="Basic and acidic residues" evidence="1">
    <location>
        <begin position="49"/>
        <end position="67"/>
    </location>
</feature>
<sequence length="100" mass="11241">MMKRYSHIAIVTIPTGSLVKGEWMAGEPMEIELKGQYYPSRDSGGGVKKNIDGEERPVHGEFSTKERPVPNANHIRIDSIGLDVDIICWEPFQSHSVIYV</sequence>
<organism evidence="2">
    <name type="scientific">Parabacteroides goldsteinii</name>
    <dbReference type="NCBI Taxonomy" id="328812"/>
    <lineage>
        <taxon>Bacteria</taxon>
        <taxon>Pseudomonadati</taxon>
        <taxon>Bacteroidota</taxon>
        <taxon>Bacteroidia</taxon>
        <taxon>Bacteroidales</taxon>
        <taxon>Tannerellaceae</taxon>
        <taxon>Parabacteroides</taxon>
    </lineage>
</organism>
<evidence type="ECO:0000313" key="2">
    <source>
        <dbReference type="EMBL" id="MRY14675.1"/>
    </source>
</evidence>
<dbReference type="EMBL" id="WKLP01000060">
    <property type="protein sequence ID" value="MRY14675.1"/>
    <property type="molecule type" value="Genomic_DNA"/>
</dbReference>
<gene>
    <name evidence="2" type="ORF">GKE01_24920</name>
</gene>
<reference evidence="2" key="1">
    <citation type="journal article" date="2019" name="Nat. Med.">
        <title>A library of human gut bacterial isolates paired with longitudinal multiomics data enables mechanistic microbiome research.</title>
        <authorList>
            <person name="Poyet M."/>
            <person name="Groussin M."/>
            <person name="Gibbons S.M."/>
            <person name="Avila-Pacheco J."/>
            <person name="Jiang X."/>
            <person name="Kearney S.M."/>
            <person name="Perrotta A.R."/>
            <person name="Berdy B."/>
            <person name="Zhao S."/>
            <person name="Lieberman T.D."/>
            <person name="Swanson P.K."/>
            <person name="Smith M."/>
            <person name="Roesemann S."/>
            <person name="Alexander J.E."/>
            <person name="Rich S.A."/>
            <person name="Livny J."/>
            <person name="Vlamakis H."/>
            <person name="Clish C."/>
            <person name="Bullock K."/>
            <person name="Deik A."/>
            <person name="Scott J."/>
            <person name="Pierce K.A."/>
            <person name="Xavier R.J."/>
            <person name="Alm E.J."/>
        </authorList>
    </citation>
    <scope>NUCLEOTIDE SEQUENCE</scope>
    <source>
        <strain evidence="2">BIOML-A4</strain>
    </source>
</reference>
<protein>
    <submittedName>
        <fullName evidence="2">Uncharacterized protein</fullName>
    </submittedName>
</protein>
<proteinExistence type="predicted"/>
<comment type="caution">
    <text evidence="2">The sequence shown here is derived from an EMBL/GenBank/DDBJ whole genome shotgun (WGS) entry which is preliminary data.</text>
</comment>
<dbReference type="AlphaFoldDB" id="A0A6G1ZLI4"/>
<feature type="region of interest" description="Disordered" evidence="1">
    <location>
        <begin position="44"/>
        <end position="67"/>
    </location>
</feature>
<accession>A0A6G1ZLI4</accession>